<dbReference type="Proteomes" id="UP000606786">
    <property type="component" value="Unassembled WGS sequence"/>
</dbReference>
<accession>A0A811V4U9</accession>
<proteinExistence type="predicted"/>
<reference evidence="1" key="1">
    <citation type="submission" date="2020-11" db="EMBL/GenBank/DDBJ databases">
        <authorList>
            <person name="Whitehead M."/>
        </authorList>
    </citation>
    <scope>NUCLEOTIDE SEQUENCE</scope>
    <source>
        <strain evidence="1">EGII</strain>
    </source>
</reference>
<organism evidence="1 2">
    <name type="scientific">Ceratitis capitata</name>
    <name type="common">Mediterranean fruit fly</name>
    <name type="synonym">Tephritis capitata</name>
    <dbReference type="NCBI Taxonomy" id="7213"/>
    <lineage>
        <taxon>Eukaryota</taxon>
        <taxon>Metazoa</taxon>
        <taxon>Ecdysozoa</taxon>
        <taxon>Arthropoda</taxon>
        <taxon>Hexapoda</taxon>
        <taxon>Insecta</taxon>
        <taxon>Pterygota</taxon>
        <taxon>Neoptera</taxon>
        <taxon>Endopterygota</taxon>
        <taxon>Diptera</taxon>
        <taxon>Brachycera</taxon>
        <taxon>Muscomorpha</taxon>
        <taxon>Tephritoidea</taxon>
        <taxon>Tephritidae</taxon>
        <taxon>Ceratitis</taxon>
        <taxon>Ceratitis</taxon>
    </lineage>
</organism>
<evidence type="ECO:0000313" key="2">
    <source>
        <dbReference type="Proteomes" id="UP000606786"/>
    </source>
</evidence>
<gene>
    <name evidence="1" type="ORF">CCAP1982_LOCUS12959</name>
</gene>
<dbReference type="EMBL" id="CAJHJT010000034">
    <property type="protein sequence ID" value="CAD7004563.1"/>
    <property type="molecule type" value="Genomic_DNA"/>
</dbReference>
<keyword evidence="2" id="KW-1185">Reference proteome</keyword>
<sequence length="112" mass="12364">MSFQILNPHCDTVNLSIFRQLSHTLVFAFPSGCFLRGAFYTNAKETSIPIHLTTETPNFDCLNAHQQLASGIKITPNVLTMEYVIATTTNRTQQTAATAAVAITTITLWCDK</sequence>
<comment type="caution">
    <text evidence="1">The sequence shown here is derived from an EMBL/GenBank/DDBJ whole genome shotgun (WGS) entry which is preliminary data.</text>
</comment>
<evidence type="ECO:0000313" key="1">
    <source>
        <dbReference type="EMBL" id="CAD7004563.1"/>
    </source>
</evidence>
<protein>
    <submittedName>
        <fullName evidence="1">(Mediterranean fruit fly) hypothetical protein</fullName>
    </submittedName>
</protein>
<dbReference type="AlphaFoldDB" id="A0A811V4U9"/>
<name>A0A811V4U9_CERCA</name>